<comment type="similarity">
    <text evidence="2">Belongs to the major facilitator superfamily.</text>
</comment>
<dbReference type="OrthoDB" id="3936150at2759"/>
<protein>
    <recommendedName>
        <fullName evidence="7">Major facilitator superfamily (MFS) profile domain-containing protein</fullName>
    </recommendedName>
</protein>
<evidence type="ECO:0000259" key="7">
    <source>
        <dbReference type="PROSITE" id="PS50850"/>
    </source>
</evidence>
<dbReference type="InterPro" id="IPR020846">
    <property type="entry name" value="MFS_dom"/>
</dbReference>
<feature type="transmembrane region" description="Helical" evidence="6">
    <location>
        <begin position="95"/>
        <end position="114"/>
    </location>
</feature>
<keyword evidence="4 6" id="KW-1133">Transmembrane helix</keyword>
<dbReference type="GO" id="GO:0022857">
    <property type="term" value="F:transmembrane transporter activity"/>
    <property type="evidence" value="ECO:0007669"/>
    <property type="project" value="InterPro"/>
</dbReference>
<comment type="caution">
    <text evidence="8">The sequence shown here is derived from an EMBL/GenBank/DDBJ whole genome shotgun (WGS) entry which is preliminary data.</text>
</comment>
<keyword evidence="5 6" id="KW-0472">Membrane</keyword>
<evidence type="ECO:0000256" key="1">
    <source>
        <dbReference type="ARBA" id="ARBA00004651"/>
    </source>
</evidence>
<feature type="transmembrane region" description="Helical" evidence="6">
    <location>
        <begin position="413"/>
        <end position="432"/>
    </location>
</feature>
<dbReference type="EMBL" id="VIFY01000112">
    <property type="protein sequence ID" value="TQB70336.1"/>
    <property type="molecule type" value="Genomic_DNA"/>
</dbReference>
<feature type="transmembrane region" description="Helical" evidence="6">
    <location>
        <begin position="477"/>
        <end position="499"/>
    </location>
</feature>
<dbReference type="STRING" id="5098.A0A507QPF3"/>
<evidence type="ECO:0000256" key="4">
    <source>
        <dbReference type="ARBA" id="ARBA00022989"/>
    </source>
</evidence>
<feature type="transmembrane region" description="Helical" evidence="6">
    <location>
        <begin position="256"/>
        <end position="272"/>
    </location>
</feature>
<feature type="transmembrane region" description="Helical" evidence="6">
    <location>
        <begin position="322"/>
        <end position="344"/>
    </location>
</feature>
<dbReference type="Proteomes" id="UP000319663">
    <property type="component" value="Unassembled WGS sequence"/>
</dbReference>
<dbReference type="InterPro" id="IPR036259">
    <property type="entry name" value="MFS_trans_sf"/>
</dbReference>
<dbReference type="PROSITE" id="PS50850">
    <property type="entry name" value="MFS"/>
    <property type="match status" value="1"/>
</dbReference>
<evidence type="ECO:0000256" key="3">
    <source>
        <dbReference type="ARBA" id="ARBA00022692"/>
    </source>
</evidence>
<dbReference type="AlphaFoldDB" id="A0A507QPF3"/>
<evidence type="ECO:0000256" key="6">
    <source>
        <dbReference type="SAM" id="Phobius"/>
    </source>
</evidence>
<dbReference type="Pfam" id="PF07690">
    <property type="entry name" value="MFS_1"/>
    <property type="match status" value="1"/>
</dbReference>
<proteinExistence type="inferred from homology"/>
<dbReference type="CDD" id="cd17323">
    <property type="entry name" value="MFS_Tpo1_MDR_like"/>
    <property type="match status" value="1"/>
</dbReference>
<feature type="transmembrane region" description="Helical" evidence="6">
    <location>
        <begin position="134"/>
        <end position="151"/>
    </location>
</feature>
<dbReference type="SUPFAM" id="SSF103473">
    <property type="entry name" value="MFS general substrate transporter"/>
    <property type="match status" value="1"/>
</dbReference>
<dbReference type="GO" id="GO:0005886">
    <property type="term" value="C:plasma membrane"/>
    <property type="evidence" value="ECO:0007669"/>
    <property type="project" value="UniProtKB-SubCell"/>
</dbReference>
<dbReference type="PANTHER" id="PTHR23502">
    <property type="entry name" value="MAJOR FACILITATOR SUPERFAMILY"/>
    <property type="match status" value="1"/>
</dbReference>
<reference evidence="8 9" key="1">
    <citation type="submission" date="2019-06" db="EMBL/GenBank/DDBJ databases">
        <title>Wine fermentation using esterase from Monascus purpureus.</title>
        <authorList>
            <person name="Geng C."/>
            <person name="Zhang Y."/>
        </authorList>
    </citation>
    <scope>NUCLEOTIDE SEQUENCE [LARGE SCALE GENOMIC DNA]</scope>
    <source>
        <strain evidence="8">HQ1</strain>
    </source>
</reference>
<sequence length="544" mass="59707">MAFVIQYLQLRKRVLQQLQAVASDTEAAPAQVPVDVAPVDEKPESQPSKICNSAFCHIPGITLEVDCNGEQYYRVGWEGTGDPFNPREWSSARRIASTLLVCLIALITTMASAIDSAIITEASKEFGVSDVTESLATALYLIGFGAGALASSPLSEMVGRYPVYLGTLVIFGAWLLGAALAPNIGAQLAFRFLAGLFGSAPLTVAGGSVSDVWTSFEKTFGFPIFAIPGFGGPVLGPVVGAYIGYSPHISWRWTEWIMLIFDGLVIAMILLFKRETFAPQILFYRARFFRKATGNPLFKTELEASGSVSLGSTLKRNFSRPWLLLTEPIVIAFTLYLTIVYIVLFTFLDGYPYIFGEVHHINEGLSNICFLGLFIGIVLSMSLVPILYRRTAKQLIEDGDDGSGHMLRQESRLFFAFFGAPAIPIGLFWMGWTDFPSISIWSPLIASVVVGFGVICIFMSAYMYIIDSYQQYAASALTFVALVRYLSAGGMTVVGIPMYKNLGVHWTLTVLGAISVVAMPIPYLLFYWGPSLRKRSKWAVAFKH</sequence>
<feature type="transmembrane region" description="Helical" evidence="6">
    <location>
        <begin position="188"/>
        <end position="208"/>
    </location>
</feature>
<evidence type="ECO:0000256" key="5">
    <source>
        <dbReference type="ARBA" id="ARBA00023136"/>
    </source>
</evidence>
<feature type="transmembrane region" description="Helical" evidence="6">
    <location>
        <begin position="220"/>
        <end position="244"/>
    </location>
</feature>
<gene>
    <name evidence="8" type="ORF">MPDQ_000647</name>
</gene>
<keyword evidence="9" id="KW-1185">Reference proteome</keyword>
<evidence type="ECO:0000313" key="9">
    <source>
        <dbReference type="Proteomes" id="UP000319663"/>
    </source>
</evidence>
<comment type="subcellular location">
    <subcellularLocation>
        <location evidence="1">Cell membrane</location>
        <topology evidence="1">Multi-pass membrane protein</topology>
    </subcellularLocation>
</comment>
<feature type="domain" description="Major facilitator superfamily (MFS) profile" evidence="7">
    <location>
        <begin position="97"/>
        <end position="530"/>
    </location>
</feature>
<name>A0A507QPF3_MONPU</name>
<accession>A0A507QPF3</accession>
<evidence type="ECO:0000313" key="8">
    <source>
        <dbReference type="EMBL" id="TQB70336.1"/>
    </source>
</evidence>
<dbReference type="FunFam" id="1.20.1250.20:FF:000082">
    <property type="entry name" value="MFS multidrug transporter, putative"/>
    <property type="match status" value="1"/>
</dbReference>
<keyword evidence="3 6" id="KW-0812">Transmembrane</keyword>
<evidence type="ECO:0000256" key="2">
    <source>
        <dbReference type="ARBA" id="ARBA00008335"/>
    </source>
</evidence>
<feature type="transmembrane region" description="Helical" evidence="6">
    <location>
        <begin position="163"/>
        <end position="182"/>
    </location>
</feature>
<feature type="transmembrane region" description="Helical" evidence="6">
    <location>
        <begin position="444"/>
        <end position="465"/>
    </location>
</feature>
<feature type="transmembrane region" description="Helical" evidence="6">
    <location>
        <begin position="505"/>
        <end position="528"/>
    </location>
</feature>
<dbReference type="Gene3D" id="1.20.1250.20">
    <property type="entry name" value="MFS general substrate transporter like domains"/>
    <property type="match status" value="1"/>
</dbReference>
<dbReference type="PANTHER" id="PTHR23502:SF47">
    <property type="entry name" value="MAJOR FACILITATOR SUPERFAMILY (MFS) PROFILE DOMAIN-CONTAINING PROTEIN-RELATED"/>
    <property type="match status" value="1"/>
</dbReference>
<dbReference type="InterPro" id="IPR011701">
    <property type="entry name" value="MFS"/>
</dbReference>
<feature type="transmembrane region" description="Helical" evidence="6">
    <location>
        <begin position="364"/>
        <end position="388"/>
    </location>
</feature>
<organism evidence="8 9">
    <name type="scientific">Monascus purpureus</name>
    <name type="common">Red mold</name>
    <name type="synonym">Monascus anka</name>
    <dbReference type="NCBI Taxonomy" id="5098"/>
    <lineage>
        <taxon>Eukaryota</taxon>
        <taxon>Fungi</taxon>
        <taxon>Dikarya</taxon>
        <taxon>Ascomycota</taxon>
        <taxon>Pezizomycotina</taxon>
        <taxon>Eurotiomycetes</taxon>
        <taxon>Eurotiomycetidae</taxon>
        <taxon>Eurotiales</taxon>
        <taxon>Aspergillaceae</taxon>
        <taxon>Monascus</taxon>
    </lineage>
</organism>